<dbReference type="HOGENOM" id="CLU_008535_0_0_1"/>
<dbReference type="InterPro" id="IPR017149">
    <property type="entry name" value="GSH_degradosome_Dug2"/>
</dbReference>
<accession>H2AN51</accession>
<dbReference type="Gene3D" id="3.40.630.10">
    <property type="entry name" value="Zn peptidases"/>
    <property type="match status" value="1"/>
</dbReference>
<dbReference type="InterPro" id="IPR051458">
    <property type="entry name" value="Cyt/Met_Dipeptidase"/>
</dbReference>
<evidence type="ECO:0000313" key="7">
    <source>
        <dbReference type="EMBL" id="CCF55801.1"/>
    </source>
</evidence>
<dbReference type="InterPro" id="IPR011650">
    <property type="entry name" value="Peptidase_M20_dimer"/>
</dbReference>
<dbReference type="GO" id="GO:0034399">
    <property type="term" value="C:nuclear periphery"/>
    <property type="evidence" value="ECO:0007669"/>
    <property type="project" value="EnsemblFungi"/>
</dbReference>
<feature type="repeat" description="WD" evidence="5">
    <location>
        <begin position="373"/>
        <end position="395"/>
    </location>
</feature>
<dbReference type="InterPro" id="IPR002933">
    <property type="entry name" value="Peptidase_M20"/>
</dbReference>
<dbReference type="FunCoup" id="H2AN51">
    <property type="interactions" value="108"/>
</dbReference>
<name>H2AN51_KAZAF</name>
<dbReference type="PIRSF" id="PIRSF037237">
    <property type="entry name" value="Peptidase_WD_repeats_DUG2"/>
    <property type="match status" value="1"/>
</dbReference>
<organism evidence="7 8">
    <name type="scientific">Kazachstania africana (strain ATCC 22294 / BCRC 22015 / CBS 2517 / CECT 1963 / NBRC 1671 / NRRL Y-8276)</name>
    <name type="common">Yeast</name>
    <name type="synonym">Kluyveromyces africanus</name>
    <dbReference type="NCBI Taxonomy" id="1071382"/>
    <lineage>
        <taxon>Eukaryota</taxon>
        <taxon>Fungi</taxon>
        <taxon>Dikarya</taxon>
        <taxon>Ascomycota</taxon>
        <taxon>Saccharomycotina</taxon>
        <taxon>Saccharomycetes</taxon>
        <taxon>Saccharomycetales</taxon>
        <taxon>Saccharomycetaceae</taxon>
        <taxon>Kazachstania</taxon>
    </lineage>
</organism>
<evidence type="ECO:0000259" key="6">
    <source>
        <dbReference type="Pfam" id="PF07687"/>
    </source>
</evidence>
<dbReference type="GO" id="GO:0006751">
    <property type="term" value="P:glutathione catabolic process"/>
    <property type="evidence" value="ECO:0007669"/>
    <property type="project" value="EnsemblFungi"/>
</dbReference>
<dbReference type="Pfam" id="PF01546">
    <property type="entry name" value="Peptidase_M20"/>
    <property type="match status" value="1"/>
</dbReference>
<dbReference type="GO" id="GO:0036374">
    <property type="term" value="F:glutathione hydrolase activity"/>
    <property type="evidence" value="ECO:0007669"/>
    <property type="project" value="EnsemblFungi"/>
</dbReference>
<dbReference type="SUPFAM" id="SSF50978">
    <property type="entry name" value="WD40 repeat-like"/>
    <property type="match status" value="1"/>
</dbReference>
<evidence type="ECO:0000256" key="3">
    <source>
        <dbReference type="ARBA" id="ARBA00022723"/>
    </source>
</evidence>
<dbReference type="Gene3D" id="2.130.10.10">
    <property type="entry name" value="YVTN repeat-like/Quinoprotein amine dehydrogenase"/>
    <property type="match status" value="2"/>
</dbReference>
<sequence length="854" mass="95546">MSGKPDLIHRWNHTYSILSICSFPKKKLLFAGTQDSKILVFDLPGYSLIDTITIGEPNEAINTRSSVLCLDKSIDEKYLFSAGTDSLIRIWSINYDVGHLRINEIATVYSVTDIGDIFSISYLDSIQTLVFGCLNASLLYLDNILQKLETYSNNFECHMNRLPHRRYDKFFDSFGPTGCATPSSQESLDTLANKKENIMILEIPSENIVKYAHNGFIYSICKIPNTFKGIFNEDCSERIISGGGDGVSKIWSFTKNNETGSVSISSDFEELDNEESVLSQSVEFPFLYCGLSDGAVNIWDLSTQQLVTTLHTPDKHDIIALSVYKDHIFAINASGVTLFHQDLVNHWNPNQGKMLSCEVLERISESGDRIFSLLTGGNDGSLTLWDIQNSLKTESLQKRQSVSWTTYKKAPTLDFEDMMSSMKKLISFVTVSQSSETSHKLALRRCATFLQQLFLKLGASASQLLPVAGGHNPVIFAVFKGTGSASHKKSILWYGHYDVISAGERDRWNTDPFVLTNENGYMKGRGVTDNKGPLISAIYSVAMLQQEGNLYNDVTFLIEGDEEIGSPGLSNVCEQFKSLIGDNMDWILLSNSTWVDREHPCLNYGLRGVINAEINVFSDEKDLHSGVNGGISREPTFELVNIISKLQDEKGQIKIPNFYSELKELSEEELNRFKIVTEVANIEKHRTVEELTANWARPSLSITTLRNSGPGNITVIPRSSSMGISIRLVPGQSVERVKKDLFDYVNDCFAKLSSKNHLSIKILNDAEPWLGDPTNHAYQVVREELVAAWETEPLFVREGGSIPCIRALERIFNAKAIQIPCGQSTDNAHLDNENLSIKNWTKLAQILSNVFNRL</sequence>
<evidence type="ECO:0000256" key="4">
    <source>
        <dbReference type="ARBA" id="ARBA00022801"/>
    </source>
</evidence>
<dbReference type="SMART" id="SM00320">
    <property type="entry name" value="WD40"/>
    <property type="match status" value="4"/>
</dbReference>
<dbReference type="AlphaFoldDB" id="H2AN51"/>
<evidence type="ECO:0000256" key="5">
    <source>
        <dbReference type="PROSITE-ProRule" id="PRU00221"/>
    </source>
</evidence>
<keyword evidence="5" id="KW-0853">WD repeat</keyword>
<dbReference type="OrthoDB" id="7832001at2759"/>
<protein>
    <recommendedName>
        <fullName evidence="6">Peptidase M20 dimerisation domain-containing protein</fullName>
    </recommendedName>
</protein>
<dbReference type="InterPro" id="IPR001680">
    <property type="entry name" value="WD40_rpt"/>
</dbReference>
<keyword evidence="8" id="KW-1185">Reference proteome</keyword>
<comment type="similarity">
    <text evidence="1">Belongs to the peptidase M20A family.</text>
</comment>
<dbReference type="eggNOG" id="KOG2276">
    <property type="taxonomic scope" value="Eukaryota"/>
</dbReference>
<feature type="domain" description="Peptidase M20 dimerisation" evidence="6">
    <location>
        <begin position="604"/>
        <end position="747"/>
    </location>
</feature>
<dbReference type="GeneID" id="13886026"/>
<dbReference type="Gene3D" id="3.30.70.360">
    <property type="match status" value="1"/>
</dbReference>
<dbReference type="RefSeq" id="XP_003954936.1">
    <property type="nucleotide sequence ID" value="XM_003954887.1"/>
</dbReference>
<evidence type="ECO:0000313" key="8">
    <source>
        <dbReference type="Proteomes" id="UP000005220"/>
    </source>
</evidence>
<dbReference type="STRING" id="1071382.H2AN51"/>
<dbReference type="InterPro" id="IPR036322">
    <property type="entry name" value="WD40_repeat_dom_sf"/>
</dbReference>
<dbReference type="GO" id="GO:0061672">
    <property type="term" value="C:glutathione hydrolase complex"/>
    <property type="evidence" value="ECO:0007669"/>
    <property type="project" value="EnsemblFungi"/>
</dbReference>
<keyword evidence="4" id="KW-0378">Hydrolase</keyword>
<dbReference type="InParanoid" id="H2AN51"/>
<dbReference type="GO" id="GO:0046872">
    <property type="term" value="F:metal ion binding"/>
    <property type="evidence" value="ECO:0007669"/>
    <property type="project" value="UniProtKB-KW"/>
</dbReference>
<dbReference type="SUPFAM" id="SSF53187">
    <property type="entry name" value="Zn-dependent exopeptidases"/>
    <property type="match status" value="1"/>
</dbReference>
<dbReference type="Pfam" id="PF00400">
    <property type="entry name" value="WD40"/>
    <property type="match status" value="1"/>
</dbReference>
<dbReference type="GO" id="GO:0042802">
    <property type="term" value="F:identical protein binding"/>
    <property type="evidence" value="ECO:0007669"/>
    <property type="project" value="EnsemblFungi"/>
</dbReference>
<dbReference type="KEGG" id="kaf:KAFR_0A03660"/>
<keyword evidence="2" id="KW-0645">Protease</keyword>
<dbReference type="InterPro" id="IPR015943">
    <property type="entry name" value="WD40/YVTN_repeat-like_dom_sf"/>
</dbReference>
<dbReference type="EMBL" id="HE650821">
    <property type="protein sequence ID" value="CCF55801.1"/>
    <property type="molecule type" value="Genomic_DNA"/>
</dbReference>
<dbReference type="Pfam" id="PF07687">
    <property type="entry name" value="M20_dimer"/>
    <property type="match status" value="1"/>
</dbReference>
<dbReference type="Proteomes" id="UP000005220">
    <property type="component" value="Chromosome 1"/>
</dbReference>
<dbReference type="GO" id="GO:0006508">
    <property type="term" value="P:proteolysis"/>
    <property type="evidence" value="ECO:0007669"/>
    <property type="project" value="UniProtKB-KW"/>
</dbReference>
<keyword evidence="3" id="KW-0479">Metal-binding</keyword>
<dbReference type="PROSITE" id="PS50082">
    <property type="entry name" value="WD_REPEATS_2"/>
    <property type="match status" value="2"/>
</dbReference>
<dbReference type="GO" id="GO:0005737">
    <property type="term" value="C:cytoplasm"/>
    <property type="evidence" value="ECO:0007669"/>
    <property type="project" value="EnsemblFungi"/>
</dbReference>
<reference evidence="7 8" key="1">
    <citation type="journal article" date="2011" name="Proc. Natl. Acad. Sci. U.S.A.">
        <title>Evolutionary erosion of yeast sex chromosomes by mating-type switching accidents.</title>
        <authorList>
            <person name="Gordon J.L."/>
            <person name="Armisen D."/>
            <person name="Proux-Wera E."/>
            <person name="Oheigeartaigh S.S."/>
            <person name="Byrne K.P."/>
            <person name="Wolfe K.H."/>
        </authorList>
    </citation>
    <scope>NUCLEOTIDE SEQUENCE [LARGE SCALE GENOMIC DNA]</scope>
    <source>
        <strain evidence="8">ATCC 22294 / BCRC 22015 / CBS 2517 / CECT 1963 / NBRC 1671 / NRRL Y-8276</strain>
    </source>
</reference>
<feature type="repeat" description="WD" evidence="5">
    <location>
        <begin position="60"/>
        <end position="94"/>
    </location>
</feature>
<gene>
    <name evidence="7" type="primary">KAFR0A03660</name>
    <name evidence="7" type="ORF">KAFR_0A03660</name>
</gene>
<dbReference type="PANTHER" id="PTHR43270">
    <property type="entry name" value="BETA-ALA-HIS DIPEPTIDASE"/>
    <property type="match status" value="1"/>
</dbReference>
<evidence type="ECO:0000256" key="1">
    <source>
        <dbReference type="ARBA" id="ARBA00006247"/>
    </source>
</evidence>
<proteinExistence type="inferred from homology"/>
<evidence type="ECO:0000256" key="2">
    <source>
        <dbReference type="ARBA" id="ARBA00022670"/>
    </source>
</evidence>
<dbReference type="PANTHER" id="PTHR43270:SF8">
    <property type="entry name" value="DI- AND TRIPEPTIDASE DUG2-RELATED"/>
    <property type="match status" value="1"/>
</dbReference>